<protein>
    <submittedName>
        <fullName evidence="2">Endo alpha-1,4 polygalactosaminidase</fullName>
    </submittedName>
</protein>
<evidence type="ECO:0000313" key="3">
    <source>
        <dbReference type="Proteomes" id="UP001597525"/>
    </source>
</evidence>
<keyword evidence="3" id="KW-1185">Reference proteome</keyword>
<dbReference type="Pfam" id="PF03537">
    <property type="entry name" value="Glyco_hydro_114"/>
    <property type="match status" value="1"/>
</dbReference>
<accession>A0ABW6BGJ0</accession>
<evidence type="ECO:0000259" key="1">
    <source>
        <dbReference type="Pfam" id="PF03537"/>
    </source>
</evidence>
<gene>
    <name evidence="2" type="ORF">ACFS7Y_07440</name>
</gene>
<dbReference type="SUPFAM" id="SSF51445">
    <property type="entry name" value="(Trans)glycosidases"/>
    <property type="match status" value="1"/>
</dbReference>
<feature type="domain" description="Glycoside-hydrolase family GH114 TIM-barrel" evidence="1">
    <location>
        <begin position="208"/>
        <end position="324"/>
    </location>
</feature>
<proteinExistence type="predicted"/>
<dbReference type="PANTHER" id="PTHR35882:SF3">
    <property type="entry name" value="GLYCOSIDE-HYDROLASE FAMILY GH114 TIM-BARREL DOMAIN-CONTAINING PROTEIN"/>
    <property type="match status" value="1"/>
</dbReference>
<sequence>MSVKNIILLFLLAFTACKKDSNSPDSENPEVSDYRQAMRDFVQGISAYGKQLKPGFIIIPQNGLDLVSNNGESTGSPNTAYLDAIDANGQEDLLYGYDEDNVATPAAETARLRGLLNMSQRAGNSILVIDYCWDSQKMSRSYQEHAAAGYLSFAADERSLNNIPSFPAKIQGENANNITNMAQAKNFLYLINPEKYNSKAAFIAAVRASNYDLLIMDLFLSDEAFTKDEIQQLQVKANGGKRLVICYMSIGEAEDYRYYWQSSWNSNKPTWLDQENPDWKGNFKVKYWNSTWQNIIYGQENSYTKRIIDAGFDGVYLDIIDAFEYYER</sequence>
<dbReference type="InterPro" id="IPR016062">
    <property type="entry name" value="TM1410-rel"/>
</dbReference>
<dbReference type="Gene3D" id="3.20.20.70">
    <property type="entry name" value="Aldolase class I"/>
    <property type="match status" value="2"/>
</dbReference>
<dbReference type="RefSeq" id="WP_320185097.1">
    <property type="nucleotide sequence ID" value="NZ_CP138332.1"/>
</dbReference>
<dbReference type="PANTHER" id="PTHR35882">
    <property type="entry name" value="PELA"/>
    <property type="match status" value="1"/>
</dbReference>
<dbReference type="EMBL" id="JBHUPB010000005">
    <property type="protein sequence ID" value="MFD2967214.1"/>
    <property type="molecule type" value="Genomic_DNA"/>
</dbReference>
<name>A0ABW6BGJ0_9SPHI</name>
<dbReference type="Proteomes" id="UP001597525">
    <property type="component" value="Unassembled WGS sequence"/>
</dbReference>
<comment type="caution">
    <text evidence="2">The sequence shown here is derived from an EMBL/GenBank/DDBJ whole genome shotgun (WGS) entry which is preliminary data.</text>
</comment>
<reference evidence="3" key="1">
    <citation type="journal article" date="2019" name="Int. J. Syst. Evol. Microbiol.">
        <title>The Global Catalogue of Microorganisms (GCM) 10K type strain sequencing project: providing services to taxonomists for standard genome sequencing and annotation.</title>
        <authorList>
            <consortium name="The Broad Institute Genomics Platform"/>
            <consortium name="The Broad Institute Genome Sequencing Center for Infectious Disease"/>
            <person name="Wu L."/>
            <person name="Ma J."/>
        </authorList>
    </citation>
    <scope>NUCLEOTIDE SEQUENCE [LARGE SCALE GENOMIC DNA]</scope>
    <source>
        <strain evidence="3">KCTC 22814</strain>
    </source>
</reference>
<evidence type="ECO:0000313" key="2">
    <source>
        <dbReference type="EMBL" id="MFD2967214.1"/>
    </source>
</evidence>
<dbReference type="InterPro" id="IPR004352">
    <property type="entry name" value="GH114_TIM-barrel"/>
</dbReference>
<dbReference type="PROSITE" id="PS51257">
    <property type="entry name" value="PROKAR_LIPOPROTEIN"/>
    <property type="match status" value="1"/>
</dbReference>
<dbReference type="PRINTS" id="PR01545">
    <property type="entry name" value="THEMAYE10DUF"/>
</dbReference>
<dbReference type="InterPro" id="IPR017853">
    <property type="entry name" value="GH"/>
</dbReference>
<dbReference type="InterPro" id="IPR013785">
    <property type="entry name" value="Aldolase_TIM"/>
</dbReference>
<organism evidence="2 3">
    <name type="scientific">Sphingobacterium bambusae</name>
    <dbReference type="NCBI Taxonomy" id="662858"/>
    <lineage>
        <taxon>Bacteria</taxon>
        <taxon>Pseudomonadati</taxon>
        <taxon>Bacteroidota</taxon>
        <taxon>Sphingobacteriia</taxon>
        <taxon>Sphingobacteriales</taxon>
        <taxon>Sphingobacteriaceae</taxon>
        <taxon>Sphingobacterium</taxon>
    </lineage>
</organism>